<gene>
    <name evidence="9" type="ORF">COS26_00265</name>
</gene>
<name>A0A2M7D8K2_9BACT</name>
<organism evidence="9 10">
    <name type="scientific">Candidatus Nealsonbacteria bacterium CG02_land_8_20_14_3_00_40_11</name>
    <dbReference type="NCBI Taxonomy" id="1974700"/>
    <lineage>
        <taxon>Bacteria</taxon>
        <taxon>Candidatus Nealsoniibacteriota</taxon>
    </lineage>
</organism>
<evidence type="ECO:0000259" key="8">
    <source>
        <dbReference type="Pfam" id="PF02879"/>
    </source>
</evidence>
<keyword evidence="5" id="KW-0460">Magnesium</keyword>
<evidence type="ECO:0000259" key="7">
    <source>
        <dbReference type="Pfam" id="PF02878"/>
    </source>
</evidence>
<feature type="domain" description="Alpha-D-phosphohexomutase alpha/beta/alpha" evidence="8">
    <location>
        <begin position="172"/>
        <end position="253"/>
    </location>
</feature>
<evidence type="ECO:0000256" key="1">
    <source>
        <dbReference type="ARBA" id="ARBA00001946"/>
    </source>
</evidence>
<dbReference type="GO" id="GO:0005975">
    <property type="term" value="P:carbohydrate metabolic process"/>
    <property type="evidence" value="ECO:0007669"/>
    <property type="project" value="InterPro"/>
</dbReference>
<dbReference type="Pfam" id="PF02879">
    <property type="entry name" value="PGM_PMM_II"/>
    <property type="match status" value="1"/>
</dbReference>
<dbReference type="InterPro" id="IPR005845">
    <property type="entry name" value="A-D-PHexomutase_a/b/a-II"/>
</dbReference>
<comment type="similarity">
    <text evidence="2">Belongs to the phosphohexose mutase family.</text>
</comment>
<evidence type="ECO:0000313" key="10">
    <source>
        <dbReference type="Proteomes" id="UP000230304"/>
    </source>
</evidence>
<dbReference type="PRINTS" id="PR00509">
    <property type="entry name" value="PGMPMM"/>
</dbReference>
<dbReference type="PANTHER" id="PTHR43771">
    <property type="entry name" value="PHOSPHOMANNOMUTASE"/>
    <property type="match status" value="1"/>
</dbReference>
<sequence length="267" mass="30085">MTSLFGTSGIRGSAKEFFTNQFCFDIGRTFAKFLAKHKQKGKIAVGMDPRESSPRIKRAFILGLQEEGYKVSDQGISPVPAMNYILIADHSLAGSAMITGSHIQADFNGIKFFAFREEILKKHEREIEKIYERVKNKVVLPKGKLRLKGENRALKFYKNLLLGLANSPYPRWKVIIDGGNGCQSKMMPEVLRRLGLEVKTINCNLKLEKFVPRDTETEEAVKELQEKVKKEKADFGIAFDMDGDRVVFVDEKGNFIAGDYIGALIAK</sequence>
<keyword evidence="4" id="KW-0479">Metal-binding</keyword>
<dbReference type="AlphaFoldDB" id="A0A2M7D8K2"/>
<dbReference type="GO" id="GO:0016868">
    <property type="term" value="F:intramolecular phosphotransferase activity"/>
    <property type="evidence" value="ECO:0007669"/>
    <property type="project" value="InterPro"/>
</dbReference>
<dbReference type="InterPro" id="IPR005844">
    <property type="entry name" value="A-D-PHexomutase_a/b/a-I"/>
</dbReference>
<accession>A0A2M7D8K2</accession>
<keyword evidence="6" id="KW-0413">Isomerase</keyword>
<evidence type="ECO:0000256" key="3">
    <source>
        <dbReference type="ARBA" id="ARBA00022553"/>
    </source>
</evidence>
<comment type="cofactor">
    <cofactor evidence="1">
        <name>Mg(2+)</name>
        <dbReference type="ChEBI" id="CHEBI:18420"/>
    </cofactor>
</comment>
<feature type="non-terminal residue" evidence="9">
    <location>
        <position position="267"/>
    </location>
</feature>
<reference evidence="10" key="1">
    <citation type="submission" date="2017-09" db="EMBL/GenBank/DDBJ databases">
        <title>Depth-based differentiation of microbial function through sediment-hosted aquifers and enrichment of novel symbionts in the deep terrestrial subsurface.</title>
        <authorList>
            <person name="Probst A.J."/>
            <person name="Ladd B."/>
            <person name="Jarett J.K."/>
            <person name="Geller-Mcgrath D.E."/>
            <person name="Sieber C.M.K."/>
            <person name="Emerson J.B."/>
            <person name="Anantharaman K."/>
            <person name="Thomas B.C."/>
            <person name="Malmstrom R."/>
            <person name="Stieglmeier M."/>
            <person name="Klingl A."/>
            <person name="Woyke T."/>
            <person name="Ryan C.M."/>
            <person name="Banfield J.F."/>
        </authorList>
    </citation>
    <scope>NUCLEOTIDE SEQUENCE [LARGE SCALE GENOMIC DNA]</scope>
</reference>
<comment type="caution">
    <text evidence="9">The sequence shown here is derived from an EMBL/GenBank/DDBJ whole genome shotgun (WGS) entry which is preliminary data.</text>
</comment>
<dbReference type="Pfam" id="PF02878">
    <property type="entry name" value="PGM_PMM_I"/>
    <property type="match status" value="1"/>
</dbReference>
<evidence type="ECO:0000313" key="9">
    <source>
        <dbReference type="EMBL" id="PIV43636.1"/>
    </source>
</evidence>
<dbReference type="Gene3D" id="3.40.120.10">
    <property type="entry name" value="Alpha-D-Glucose-1,6-Bisphosphate, subunit A, domain 3"/>
    <property type="match status" value="3"/>
</dbReference>
<feature type="domain" description="Alpha-D-phosphohexomutase alpha/beta/alpha" evidence="7">
    <location>
        <begin position="4"/>
        <end position="136"/>
    </location>
</feature>
<keyword evidence="3" id="KW-0597">Phosphoprotein</keyword>
<evidence type="ECO:0000256" key="6">
    <source>
        <dbReference type="ARBA" id="ARBA00023235"/>
    </source>
</evidence>
<proteinExistence type="inferred from homology"/>
<evidence type="ECO:0000256" key="4">
    <source>
        <dbReference type="ARBA" id="ARBA00022723"/>
    </source>
</evidence>
<evidence type="ECO:0008006" key="11">
    <source>
        <dbReference type="Google" id="ProtNLM"/>
    </source>
</evidence>
<dbReference type="InterPro" id="IPR005841">
    <property type="entry name" value="Alpha-D-phosphohexomutase_SF"/>
</dbReference>
<dbReference type="PANTHER" id="PTHR43771:SF1">
    <property type="entry name" value="PHOSPHOMANNOMUTASE"/>
    <property type="match status" value="1"/>
</dbReference>
<dbReference type="EMBL" id="PEUA01000007">
    <property type="protein sequence ID" value="PIV43636.1"/>
    <property type="molecule type" value="Genomic_DNA"/>
</dbReference>
<dbReference type="SUPFAM" id="SSF53738">
    <property type="entry name" value="Phosphoglucomutase, first 3 domains"/>
    <property type="match status" value="2"/>
</dbReference>
<dbReference type="GO" id="GO:0046872">
    <property type="term" value="F:metal ion binding"/>
    <property type="evidence" value="ECO:0007669"/>
    <property type="project" value="UniProtKB-KW"/>
</dbReference>
<protein>
    <recommendedName>
        <fullName evidence="11">Phosphoglucosamine mutase</fullName>
    </recommendedName>
</protein>
<evidence type="ECO:0000256" key="2">
    <source>
        <dbReference type="ARBA" id="ARBA00010231"/>
    </source>
</evidence>
<evidence type="ECO:0000256" key="5">
    <source>
        <dbReference type="ARBA" id="ARBA00022842"/>
    </source>
</evidence>
<dbReference type="Proteomes" id="UP000230304">
    <property type="component" value="Unassembled WGS sequence"/>
</dbReference>
<dbReference type="InterPro" id="IPR016055">
    <property type="entry name" value="A-D-PHexomutase_a/b/a-I/II/III"/>
</dbReference>